<accession>A0A1C4YJK1</accession>
<dbReference type="RefSeq" id="WP_074475135.1">
    <property type="nucleotide sequence ID" value="NZ_FMCT01000006.1"/>
</dbReference>
<dbReference type="Proteomes" id="UP000509335">
    <property type="component" value="Chromosome"/>
</dbReference>
<dbReference type="SUPFAM" id="SSF53448">
    <property type="entry name" value="Nucleotide-diphospho-sugar transferases"/>
    <property type="match status" value="1"/>
</dbReference>
<dbReference type="EMBL" id="CP058322">
    <property type="protein sequence ID" value="QLD23399.1"/>
    <property type="molecule type" value="Genomic_DNA"/>
</dbReference>
<dbReference type="InterPro" id="IPR005835">
    <property type="entry name" value="NTP_transferase_dom"/>
</dbReference>
<reference evidence="4" key="1">
    <citation type="submission" date="2016-06" db="EMBL/GenBank/DDBJ databases">
        <authorList>
            <person name="Varghese N."/>
            <person name="Submissions Spin"/>
        </authorList>
    </citation>
    <scope>NUCLEOTIDE SEQUENCE [LARGE SCALE GENOMIC DNA]</scope>
    <source>
        <strain evidence="4">DSM 43168</strain>
    </source>
</reference>
<evidence type="ECO:0000313" key="3">
    <source>
        <dbReference type="EMBL" id="SCF20923.1"/>
    </source>
</evidence>
<dbReference type="GO" id="GO:0016740">
    <property type="term" value="F:transferase activity"/>
    <property type="evidence" value="ECO:0007669"/>
    <property type="project" value="UniProtKB-KW"/>
</dbReference>
<dbReference type="GeneID" id="301309717"/>
<dbReference type="EMBL" id="FMCT01000006">
    <property type="protein sequence ID" value="SCF20923.1"/>
    <property type="molecule type" value="Genomic_DNA"/>
</dbReference>
<evidence type="ECO:0000313" key="2">
    <source>
        <dbReference type="EMBL" id="QLD23399.1"/>
    </source>
</evidence>
<sequence>MRAIIFAGGKARRLLPLTAERPKILMDIGGRPLLDILLRQLRGCGVERVTLCVSHLQTAIREHLFGAIPEGMVVDFSVDAQPRGTAGPLLLVADWDEPALVLNGDVLTTLDFADVHRVHRSSGCAMTIACRQTEVTIDSGALEIADDRVCRVTEKPRVRVDVSMGVYVVDPSVRSFIAAESVVDMPDLITSLIGAGRAVGAYRFTGSWHDIGTPGRYERAVAEFTDTPEVYLPGVDRDEFRVSHAN</sequence>
<reference evidence="3" key="2">
    <citation type="submission" date="2016-06" db="EMBL/GenBank/DDBJ databases">
        <authorList>
            <person name="Kjaerup R.B."/>
            <person name="Dalgaard T.S."/>
            <person name="Juul-Madsen H.R."/>
        </authorList>
    </citation>
    <scope>NUCLEOTIDE SEQUENCE [LARGE SCALE GENOMIC DNA]</scope>
    <source>
        <strain evidence="3">DSM 43168</strain>
    </source>
</reference>
<feature type="domain" description="Nucleotidyl transferase" evidence="1">
    <location>
        <begin position="3"/>
        <end position="224"/>
    </location>
</feature>
<dbReference type="InterPro" id="IPR050486">
    <property type="entry name" value="Mannose-1P_guanyltransferase"/>
</dbReference>
<keyword evidence="4" id="KW-1185">Reference proteome</keyword>
<reference evidence="2 5" key="3">
    <citation type="submission" date="2020-07" db="EMBL/GenBank/DDBJ databases">
        <title>A bifunctional nitrone conjugated secondary metabolite targeting the ribosome.</title>
        <authorList>
            <person name="Limbrick E.M."/>
            <person name="Graf M."/>
            <person name="Derewacz D.K."/>
            <person name="Nguyen F."/>
            <person name="Spraggins J.M."/>
            <person name="Wieland M."/>
            <person name="Ynigez-Gutierrez A.E."/>
            <person name="Reisman B.J."/>
            <person name="Zinshteyn B."/>
            <person name="McCulloch K."/>
            <person name="Iverson T.M."/>
            <person name="Green R."/>
            <person name="Wilson D.N."/>
            <person name="Bachmann B.O."/>
        </authorList>
    </citation>
    <scope>NUCLEOTIDE SEQUENCE [LARGE SCALE GENOMIC DNA]</scope>
    <source>
        <strain evidence="2">Aurantiaca</strain>
        <strain evidence="5">aurantiaca</strain>
    </source>
</reference>
<protein>
    <submittedName>
        <fullName evidence="3">Nucleotidyl transferase</fullName>
    </submittedName>
    <submittedName>
        <fullName evidence="2">Nucleotidyltransferase family protein</fullName>
    </submittedName>
</protein>
<evidence type="ECO:0000313" key="5">
    <source>
        <dbReference type="Proteomes" id="UP000509335"/>
    </source>
</evidence>
<name>A0A1C4YJK1_9ACTN</name>
<dbReference type="InterPro" id="IPR029044">
    <property type="entry name" value="Nucleotide-diphossugar_trans"/>
</dbReference>
<evidence type="ECO:0000313" key="4">
    <source>
        <dbReference type="Proteomes" id="UP000183585"/>
    </source>
</evidence>
<dbReference type="KEGG" id="mcab:HXZ27_03445"/>
<dbReference type="Proteomes" id="UP000183585">
    <property type="component" value="Unassembled WGS sequence"/>
</dbReference>
<keyword evidence="3" id="KW-0808">Transferase</keyword>
<dbReference type="CDD" id="cd04181">
    <property type="entry name" value="NTP_transferase"/>
    <property type="match status" value="1"/>
</dbReference>
<evidence type="ECO:0000259" key="1">
    <source>
        <dbReference type="Pfam" id="PF00483"/>
    </source>
</evidence>
<dbReference type="AlphaFoldDB" id="A0A1C4YJK1"/>
<dbReference type="Gene3D" id="3.90.550.10">
    <property type="entry name" value="Spore Coat Polysaccharide Biosynthesis Protein SpsA, Chain A"/>
    <property type="match status" value="1"/>
</dbReference>
<organism evidence="3 4">
    <name type="scientific">Micromonospora carbonacea</name>
    <dbReference type="NCBI Taxonomy" id="47853"/>
    <lineage>
        <taxon>Bacteria</taxon>
        <taxon>Bacillati</taxon>
        <taxon>Actinomycetota</taxon>
        <taxon>Actinomycetes</taxon>
        <taxon>Micromonosporales</taxon>
        <taxon>Micromonosporaceae</taxon>
        <taxon>Micromonospora</taxon>
    </lineage>
</organism>
<dbReference type="Pfam" id="PF00483">
    <property type="entry name" value="NTP_transferase"/>
    <property type="match status" value="1"/>
</dbReference>
<gene>
    <name evidence="3" type="ORF">GA0070563_106189</name>
    <name evidence="2" type="ORF">HXZ27_03445</name>
</gene>
<proteinExistence type="predicted"/>
<dbReference type="PANTHER" id="PTHR22572">
    <property type="entry name" value="SUGAR-1-PHOSPHATE GUANYL TRANSFERASE"/>
    <property type="match status" value="1"/>
</dbReference>